<dbReference type="InterPro" id="IPR036167">
    <property type="entry name" value="tRNA_intron_Endo_cat-like_sf"/>
</dbReference>
<dbReference type="GO" id="GO:0006388">
    <property type="term" value="P:tRNA splicing, via endonucleolytic cleavage and ligation"/>
    <property type="evidence" value="ECO:0007669"/>
    <property type="project" value="InterPro"/>
</dbReference>
<dbReference type="EMBL" id="AFNH02001136">
    <property type="protein sequence ID" value="EZG44098.1"/>
    <property type="molecule type" value="Genomic_DNA"/>
</dbReference>
<proteinExistence type="inferred from homology"/>
<protein>
    <recommendedName>
        <fullName evidence="2">tRNA-intron lyase</fullName>
        <ecNumber evidence="2">4.6.1.16</ecNumber>
    </recommendedName>
</protein>
<evidence type="ECO:0000259" key="4">
    <source>
        <dbReference type="Pfam" id="PF01974"/>
    </source>
</evidence>
<evidence type="ECO:0000313" key="5">
    <source>
        <dbReference type="EMBL" id="EZG44098.1"/>
    </source>
</evidence>
<comment type="catalytic activity">
    <reaction evidence="3">
        <text>pretRNA = a 3'-half-tRNA molecule with a 5'-OH end + a 5'-half-tRNA molecule with a 2',3'-cyclic phosphate end + an intron with a 2',3'-cyclic phosphate and a 5'-hydroxyl terminus.</text>
        <dbReference type="EC" id="4.6.1.16"/>
    </reaction>
</comment>
<gene>
    <name evidence="5" type="ORF">GNI_152450</name>
</gene>
<feature type="domain" description="tRNA intron endonuclease catalytic" evidence="4">
    <location>
        <begin position="243"/>
        <end position="298"/>
    </location>
</feature>
<keyword evidence="5" id="KW-0540">Nuclease</keyword>
<dbReference type="InterPro" id="IPR006677">
    <property type="entry name" value="tRNA_intron_Endonuc_cat-like"/>
</dbReference>
<dbReference type="InterPro" id="IPR011856">
    <property type="entry name" value="tRNA_endonuc-like_dom_sf"/>
</dbReference>
<dbReference type="OrthoDB" id="10249562at2759"/>
<evidence type="ECO:0000256" key="2">
    <source>
        <dbReference type="ARBA" id="ARBA00012573"/>
    </source>
</evidence>
<dbReference type="EC" id="4.6.1.16" evidence="2"/>
<dbReference type="VEuPathDB" id="CryptoDB:GNI_152450"/>
<dbReference type="AlphaFoldDB" id="A0A023AZH1"/>
<comment type="caution">
    <text evidence="5">The sequence shown here is derived from an EMBL/GenBank/DDBJ whole genome shotgun (WGS) entry which is preliminary data.</text>
</comment>
<comment type="similarity">
    <text evidence="1">Belongs to the tRNA-intron endonuclease family.</text>
</comment>
<dbReference type="GO" id="GO:0005634">
    <property type="term" value="C:nucleus"/>
    <property type="evidence" value="ECO:0007669"/>
    <property type="project" value="UniProtKB-ARBA"/>
</dbReference>
<dbReference type="Pfam" id="PF01974">
    <property type="entry name" value="tRNA_int_endo"/>
    <property type="match status" value="1"/>
</dbReference>
<dbReference type="GeneID" id="22915302"/>
<dbReference type="CDD" id="cd22363">
    <property type="entry name" value="tRNA-intron_lyase_C"/>
    <property type="match status" value="1"/>
</dbReference>
<evidence type="ECO:0000313" key="6">
    <source>
        <dbReference type="Proteomes" id="UP000019763"/>
    </source>
</evidence>
<keyword evidence="5" id="KW-0255">Endonuclease</keyword>
<keyword evidence="6" id="KW-1185">Reference proteome</keyword>
<keyword evidence="5" id="KW-0378">Hydrolase</keyword>
<sequence>MPNEIISTMKIRLAETAPFPSQDHYRPSCIVQPSTLAHVLRLKTYSLPEDVLAIVALKNRQLCTTSPPLQTATQPPQGDPFETQFADCPPLTDCPSMVPTVVSQQRARRRDTLLPQAFLEDIRTRYKLGDLVSPTDGTLHAAIQALDSLIIEAPRHDIGYRHDVVHDVADRHDVEVVAEFRWTGTELLVKKAGVEETRFDAAVGDLGALHRTLLDVEEKAAIALPFLHPDWHGVEARLFCWPRGWSVYSATRFGTDWAVYPDHPDLCHADALVVPPEYNWSQVAALGRIATNTKKVPLHIVHHGTGGCGTGECGTGECHH</sequence>
<reference evidence="5" key="1">
    <citation type="submission" date="2013-12" db="EMBL/GenBank/DDBJ databases">
        <authorList>
            <person name="Omoto C.K."/>
            <person name="Sibley D."/>
            <person name="Venepally P."/>
            <person name="Hadjithomas M."/>
            <person name="Karamycheva S."/>
            <person name="Brunk B."/>
            <person name="Roos D."/>
            <person name="Caler E."/>
            <person name="Lorenzi H."/>
        </authorList>
    </citation>
    <scope>NUCLEOTIDE SEQUENCE</scope>
</reference>
<dbReference type="RefSeq" id="XP_011132809.1">
    <property type="nucleotide sequence ID" value="XM_011134507.1"/>
</dbReference>
<evidence type="ECO:0000256" key="3">
    <source>
        <dbReference type="ARBA" id="ARBA00034031"/>
    </source>
</evidence>
<dbReference type="SUPFAM" id="SSF53032">
    <property type="entry name" value="tRNA-intron endonuclease catalytic domain-like"/>
    <property type="match status" value="1"/>
</dbReference>
<organism evidence="5 6">
    <name type="scientific">Gregarina niphandrodes</name>
    <name type="common">Septate eugregarine</name>
    <dbReference type="NCBI Taxonomy" id="110365"/>
    <lineage>
        <taxon>Eukaryota</taxon>
        <taxon>Sar</taxon>
        <taxon>Alveolata</taxon>
        <taxon>Apicomplexa</taxon>
        <taxon>Conoidasida</taxon>
        <taxon>Gregarinasina</taxon>
        <taxon>Eugregarinorida</taxon>
        <taxon>Gregarinidae</taxon>
        <taxon>Gregarina</taxon>
    </lineage>
</organism>
<accession>A0A023AZH1</accession>
<name>A0A023AZH1_GRENI</name>
<evidence type="ECO:0000256" key="1">
    <source>
        <dbReference type="ARBA" id="ARBA00008078"/>
    </source>
</evidence>
<dbReference type="GO" id="GO:0000213">
    <property type="term" value="F:tRNA-intron lyase activity"/>
    <property type="evidence" value="ECO:0007669"/>
    <property type="project" value="UniProtKB-EC"/>
</dbReference>
<dbReference type="GO" id="GO:0003676">
    <property type="term" value="F:nucleic acid binding"/>
    <property type="evidence" value="ECO:0007669"/>
    <property type="project" value="InterPro"/>
</dbReference>
<dbReference type="Gene3D" id="3.40.1350.10">
    <property type="match status" value="1"/>
</dbReference>
<dbReference type="Proteomes" id="UP000019763">
    <property type="component" value="Unassembled WGS sequence"/>
</dbReference>